<evidence type="ECO:0000313" key="6">
    <source>
        <dbReference type="RefSeq" id="XP_042565431.1"/>
    </source>
</evidence>
<keyword evidence="1 2" id="KW-0175">Coiled coil</keyword>
<dbReference type="PANTHER" id="PTHR34916:SF1">
    <property type="entry name" value="GI:13385330"/>
    <property type="match status" value="1"/>
</dbReference>
<evidence type="ECO:0000259" key="4">
    <source>
        <dbReference type="Pfam" id="PF15739"/>
    </source>
</evidence>
<evidence type="ECO:0000256" key="3">
    <source>
        <dbReference type="SAM" id="MobiDB-lite"/>
    </source>
</evidence>
<feature type="domain" description="Translin-associated factor X-interacting protein 1 N-terminal" evidence="4">
    <location>
        <begin position="212"/>
        <end position="321"/>
    </location>
</feature>
<feature type="region of interest" description="Disordered" evidence="3">
    <location>
        <begin position="336"/>
        <end position="363"/>
    </location>
</feature>
<gene>
    <name evidence="6" type="primary">LOC105888706</name>
</gene>
<dbReference type="AlphaFoldDB" id="A0A8M1KMZ6"/>
<dbReference type="RefSeq" id="XP_042565431.1">
    <property type="nucleotide sequence ID" value="XM_042709497.1"/>
</dbReference>
<proteinExistence type="predicted"/>
<dbReference type="Pfam" id="PF15739">
    <property type="entry name" value="TSNAXIP1_N"/>
    <property type="match status" value="1"/>
</dbReference>
<name>A0A8M1KMZ6_CLUHA</name>
<organism evidence="5 6">
    <name type="scientific">Clupea harengus</name>
    <name type="common">Atlantic herring</name>
    <dbReference type="NCBI Taxonomy" id="7950"/>
    <lineage>
        <taxon>Eukaryota</taxon>
        <taxon>Metazoa</taxon>
        <taxon>Chordata</taxon>
        <taxon>Craniata</taxon>
        <taxon>Vertebrata</taxon>
        <taxon>Euteleostomi</taxon>
        <taxon>Actinopterygii</taxon>
        <taxon>Neopterygii</taxon>
        <taxon>Teleostei</taxon>
        <taxon>Clupei</taxon>
        <taxon>Clupeiformes</taxon>
        <taxon>Clupeoidei</taxon>
        <taxon>Clupeidae</taxon>
        <taxon>Clupea</taxon>
    </lineage>
</organism>
<dbReference type="GeneID" id="105888706"/>
<dbReference type="OrthoDB" id="10024479at2759"/>
<dbReference type="InterPro" id="IPR032755">
    <property type="entry name" value="TSNAXIP1_N"/>
</dbReference>
<feature type="coiled-coil region" evidence="2">
    <location>
        <begin position="296"/>
        <end position="330"/>
    </location>
</feature>
<evidence type="ECO:0000256" key="2">
    <source>
        <dbReference type="SAM" id="Coils"/>
    </source>
</evidence>
<evidence type="ECO:0000313" key="5">
    <source>
        <dbReference type="Proteomes" id="UP000515152"/>
    </source>
</evidence>
<evidence type="ECO:0000256" key="1">
    <source>
        <dbReference type="ARBA" id="ARBA00023054"/>
    </source>
</evidence>
<dbReference type="PANTHER" id="PTHR34916">
    <property type="entry name" value="GI:13385330"/>
    <property type="match status" value="1"/>
</dbReference>
<sequence length="427" mass="48461">MCDPHGQSQQPYGVLWDRPRLLQGLERAHTADIKTYLSGHLSPNSLHQKRPYGKPKGPIWAMAEAPDEELDWEAVLREQQEKAALVEDMKEAMAGFTTATTSLQGLDLREKRDSEPQSSTVRSYWTGVQPRPVLDTSEVFLVKPRQERPSPGDKRGEVDQGRFWFTRTHLAGLTRKDQLKMLRQFSQSVLKRQDLVERKGMTGSRAAEAHGRKLEQELQKLPVHPGPSSDRLRVFSDVFADVCDGSPTFGILLREIKAEYDFYLSSTLRFQSSLQDMSVMATLRELGNGVEGEMELEEAEKEVSLLAAEARQALEENDRVRNEYLLARDRCPGITEENASPAAEQEAESSHQEEAEEGESAVASIQPRRQLVWNVWEEVQTLEKEIKEDMVSTAITSATEKYIRDTKTEVLRLMTANEHLKTSIKRL</sequence>
<keyword evidence="5" id="KW-1185">Reference proteome</keyword>
<dbReference type="Proteomes" id="UP000515152">
    <property type="component" value="Chromosome 13"/>
</dbReference>
<protein>
    <submittedName>
        <fullName evidence="6">Uncharacterized protein C6orf118</fullName>
    </submittedName>
</protein>
<accession>A0A8M1KMZ6</accession>
<reference evidence="6" key="1">
    <citation type="submission" date="2025-08" db="UniProtKB">
        <authorList>
            <consortium name="RefSeq"/>
        </authorList>
    </citation>
    <scope>IDENTIFICATION</scope>
</reference>
<dbReference type="KEGG" id="char:105888706"/>